<keyword evidence="10" id="KW-1185">Reference proteome</keyword>
<evidence type="ECO:0000313" key="8">
    <source>
        <dbReference type="EMBL" id="TCU88154.1"/>
    </source>
</evidence>
<dbReference type="GO" id="GO:0003700">
    <property type="term" value="F:DNA-binding transcription factor activity"/>
    <property type="evidence" value="ECO:0007669"/>
    <property type="project" value="TreeGrafter"/>
</dbReference>
<keyword evidence="4" id="KW-0804">Transcription</keyword>
<dbReference type="Pfam" id="PF00440">
    <property type="entry name" value="TetR_N"/>
    <property type="match status" value="1"/>
</dbReference>
<evidence type="ECO:0000313" key="7">
    <source>
        <dbReference type="EMBL" id="STR45655.1"/>
    </source>
</evidence>
<evidence type="ECO:0000256" key="1">
    <source>
        <dbReference type="ARBA" id="ARBA00022491"/>
    </source>
</evidence>
<protein>
    <submittedName>
        <fullName evidence="8">TetR family transcriptional regulator</fullName>
    </submittedName>
    <submittedName>
        <fullName evidence="7">Toluene efflux pump ttgABC operon repressor</fullName>
    </submittedName>
</protein>
<dbReference type="PRINTS" id="PR00455">
    <property type="entry name" value="HTHTETR"/>
</dbReference>
<evidence type="ECO:0000259" key="6">
    <source>
        <dbReference type="PROSITE" id="PS50977"/>
    </source>
</evidence>
<evidence type="ECO:0000313" key="9">
    <source>
        <dbReference type="Proteomes" id="UP000255108"/>
    </source>
</evidence>
<feature type="domain" description="HTH tetR-type" evidence="6">
    <location>
        <begin position="10"/>
        <end position="70"/>
    </location>
</feature>
<evidence type="ECO:0000256" key="2">
    <source>
        <dbReference type="ARBA" id="ARBA00023015"/>
    </source>
</evidence>
<dbReference type="InterPro" id="IPR009057">
    <property type="entry name" value="Homeodomain-like_sf"/>
</dbReference>
<keyword evidence="1" id="KW-0678">Repressor</keyword>
<dbReference type="Proteomes" id="UP000255108">
    <property type="component" value="Unassembled WGS sequence"/>
</dbReference>
<dbReference type="OrthoDB" id="5816932at2"/>
<keyword evidence="3 5" id="KW-0238">DNA-binding</keyword>
<evidence type="ECO:0000256" key="3">
    <source>
        <dbReference type="ARBA" id="ARBA00023125"/>
    </source>
</evidence>
<proteinExistence type="predicted"/>
<dbReference type="AlphaFoldDB" id="A0A377SW86"/>
<dbReference type="Pfam" id="PF08361">
    <property type="entry name" value="TetR_C_2"/>
    <property type="match status" value="1"/>
</dbReference>
<dbReference type="InterPro" id="IPR013572">
    <property type="entry name" value="Tscrpt_reg_MAATS_C"/>
</dbReference>
<feature type="DNA-binding region" description="H-T-H motif" evidence="5">
    <location>
        <begin position="33"/>
        <end position="52"/>
    </location>
</feature>
<dbReference type="InterPro" id="IPR050109">
    <property type="entry name" value="HTH-type_TetR-like_transc_reg"/>
</dbReference>
<reference evidence="8 10" key="2">
    <citation type="submission" date="2019-03" db="EMBL/GenBank/DDBJ databases">
        <title>Genomic Encyclopedia of Type Strains, Phase IV (KMG-IV): sequencing the most valuable type-strain genomes for metagenomic binning, comparative biology and taxonomic classification.</title>
        <authorList>
            <person name="Goeker M."/>
        </authorList>
    </citation>
    <scope>NUCLEOTIDE SEQUENCE [LARGE SCALE GENOMIC DNA]</scope>
    <source>
        <strain evidence="8 10">DSM 3764</strain>
    </source>
</reference>
<dbReference type="SUPFAM" id="SSF46689">
    <property type="entry name" value="Homeodomain-like"/>
    <property type="match status" value="1"/>
</dbReference>
<gene>
    <name evidence="7" type="primary">ttgR</name>
    <name evidence="8" type="ORF">EV682_104328</name>
    <name evidence="7" type="ORF">NCTC11159_04235</name>
</gene>
<dbReference type="Proteomes" id="UP000295794">
    <property type="component" value="Unassembled WGS sequence"/>
</dbReference>
<reference evidence="7 9" key="1">
    <citation type="submission" date="2018-06" db="EMBL/GenBank/DDBJ databases">
        <authorList>
            <consortium name="Pathogen Informatics"/>
            <person name="Doyle S."/>
        </authorList>
    </citation>
    <scope>NUCLEOTIDE SEQUENCE [LARGE SCALE GENOMIC DNA]</scope>
    <source>
        <strain evidence="7 9">NCTC11159</strain>
    </source>
</reference>
<dbReference type="Gene3D" id="1.10.357.10">
    <property type="entry name" value="Tetracycline Repressor, domain 2"/>
    <property type="match status" value="1"/>
</dbReference>
<keyword evidence="2" id="KW-0805">Transcription regulation</keyword>
<evidence type="ECO:0000256" key="4">
    <source>
        <dbReference type="ARBA" id="ARBA00023163"/>
    </source>
</evidence>
<dbReference type="RefSeq" id="WP_115229887.1">
    <property type="nucleotide sequence ID" value="NZ_CAWOLO010000004.1"/>
</dbReference>
<dbReference type="PROSITE" id="PS50977">
    <property type="entry name" value="HTH_TETR_2"/>
    <property type="match status" value="1"/>
</dbReference>
<evidence type="ECO:0000256" key="5">
    <source>
        <dbReference type="PROSITE-ProRule" id="PRU00335"/>
    </source>
</evidence>
<evidence type="ECO:0000313" key="10">
    <source>
        <dbReference type="Proteomes" id="UP000295794"/>
    </source>
</evidence>
<dbReference type="EMBL" id="SMBT01000004">
    <property type="protein sequence ID" value="TCU88154.1"/>
    <property type="molecule type" value="Genomic_DNA"/>
</dbReference>
<name>A0A377SW86_9NEIS</name>
<accession>A0A377SW86</accession>
<dbReference type="PANTHER" id="PTHR30055">
    <property type="entry name" value="HTH-TYPE TRANSCRIPTIONAL REGULATOR RUTR"/>
    <property type="match status" value="1"/>
</dbReference>
<sequence>MARKTKEDAQKTRDAILNGAEQVFLDKGVAQATMADIADAAGVSRGAVYGHYPNKIDVCKAMSERMFALETMHFIPAGNSAMEALVQTGLYYLNLFCQPGTAQSVIAILYFKCERSPENTALIRHRDLITKLAMHYSLRLLRRAVQNKELPDTLDLRLSNLYLHTVFDGTYDMLQDFYPDRPQAALPDCERMLRTAVSSLIHAPYFQRNNEGQA</sequence>
<organism evidence="7 9">
    <name type="scientific">Iodobacter fluviatilis</name>
    <dbReference type="NCBI Taxonomy" id="537"/>
    <lineage>
        <taxon>Bacteria</taxon>
        <taxon>Pseudomonadati</taxon>
        <taxon>Pseudomonadota</taxon>
        <taxon>Betaproteobacteria</taxon>
        <taxon>Neisseriales</taxon>
        <taxon>Chitinibacteraceae</taxon>
        <taxon>Iodobacter</taxon>
    </lineage>
</organism>
<dbReference type="InterPro" id="IPR001647">
    <property type="entry name" value="HTH_TetR"/>
</dbReference>
<dbReference type="PANTHER" id="PTHR30055:SF240">
    <property type="entry name" value="HTH-TYPE TRANSCRIPTIONAL REGULATOR ACRR"/>
    <property type="match status" value="1"/>
</dbReference>
<dbReference type="GO" id="GO:0000976">
    <property type="term" value="F:transcription cis-regulatory region binding"/>
    <property type="evidence" value="ECO:0007669"/>
    <property type="project" value="TreeGrafter"/>
</dbReference>
<dbReference type="EMBL" id="UGHR01000004">
    <property type="protein sequence ID" value="STR45655.1"/>
    <property type="molecule type" value="Genomic_DNA"/>
</dbReference>